<evidence type="ECO:0000256" key="1">
    <source>
        <dbReference type="SAM" id="MobiDB-lite"/>
    </source>
</evidence>
<dbReference type="InterPro" id="IPR012551">
    <property type="entry name" value="DUF1707_SHOCT-like"/>
</dbReference>
<keyword evidence="2" id="KW-1133">Transmembrane helix</keyword>
<proteinExistence type="predicted"/>
<dbReference type="AlphaFoldDB" id="A0A068VQ07"/>
<feature type="region of interest" description="Disordered" evidence="1">
    <location>
        <begin position="1"/>
        <end position="25"/>
    </location>
</feature>
<dbReference type="RefSeq" id="WP_013160519.1">
    <property type="nucleotide sequence ID" value="NZ_CP010341.1"/>
</dbReference>
<dbReference type="Pfam" id="PF08044">
    <property type="entry name" value="DUF1707"/>
    <property type="match status" value="1"/>
</dbReference>
<evidence type="ECO:0000256" key="2">
    <source>
        <dbReference type="SAM" id="Phobius"/>
    </source>
</evidence>
<feature type="compositionally biased region" description="Basic and acidic residues" evidence="1">
    <location>
        <begin position="10"/>
        <end position="25"/>
    </location>
</feature>
<keyword evidence="2" id="KW-0812">Transmembrane</keyword>
<keyword evidence="2" id="KW-0472">Membrane</keyword>
<feature type="transmembrane region" description="Helical" evidence="2">
    <location>
        <begin position="104"/>
        <end position="127"/>
    </location>
</feature>
<gene>
    <name evidence="4" type="ORF">PFCIRM138_08975</name>
</gene>
<evidence type="ECO:0000313" key="4">
    <source>
        <dbReference type="EMBL" id="CEP25636.1"/>
    </source>
</evidence>
<dbReference type="GeneID" id="61222697"/>
<evidence type="ECO:0000259" key="3">
    <source>
        <dbReference type="Pfam" id="PF08044"/>
    </source>
</evidence>
<dbReference type="PATRIC" id="fig|66712.6.peg.584"/>
<protein>
    <recommendedName>
        <fullName evidence="3">DUF1707 domain-containing protein</fullName>
    </recommendedName>
</protein>
<feature type="domain" description="DUF1707" evidence="3">
    <location>
        <begin position="18"/>
        <end position="68"/>
    </location>
</feature>
<dbReference type="EMBL" id="LM676379">
    <property type="protein sequence ID" value="CEP25636.1"/>
    <property type="molecule type" value="Genomic_DNA"/>
</dbReference>
<dbReference type="KEGG" id="pfre:RM25_0561"/>
<reference evidence="4" key="1">
    <citation type="submission" date="2014-08" db="EMBL/GenBank/DDBJ databases">
        <authorList>
            <person name="Falentin Helene"/>
        </authorList>
    </citation>
    <scope>NUCLEOTIDE SEQUENCE</scope>
</reference>
<accession>A0A068VQ07</accession>
<name>A0A068VQ07_PROFF</name>
<sequence length="128" mass="13618">MSQLPIGSRPPRDPQRPVADAQRDDLTQRLNTAYERGDLSLEDYQGLLAQLFEAHTTGDLVPVVQALPAQYRVPSAPQGAEVDTNLAPGEVNQSRKRADLSLPMAKVGIGIAAVLAIIVVAIVIGVAL</sequence>
<organism evidence="4">
    <name type="scientific">Propionibacterium freudenreichii subsp. freudenreichii</name>
    <dbReference type="NCBI Taxonomy" id="66712"/>
    <lineage>
        <taxon>Bacteria</taxon>
        <taxon>Bacillati</taxon>
        <taxon>Actinomycetota</taxon>
        <taxon>Actinomycetes</taxon>
        <taxon>Propionibacteriales</taxon>
        <taxon>Propionibacteriaceae</taxon>
        <taxon>Propionibacterium</taxon>
    </lineage>
</organism>